<organism evidence="2 3">
    <name type="scientific">Scytonema hofmannii PCC 7110</name>
    <dbReference type="NCBI Taxonomy" id="128403"/>
    <lineage>
        <taxon>Bacteria</taxon>
        <taxon>Bacillati</taxon>
        <taxon>Cyanobacteriota</taxon>
        <taxon>Cyanophyceae</taxon>
        <taxon>Nostocales</taxon>
        <taxon>Scytonemataceae</taxon>
        <taxon>Scytonema</taxon>
    </lineage>
</organism>
<evidence type="ECO:0000313" key="2">
    <source>
        <dbReference type="EMBL" id="KYC37422.1"/>
    </source>
</evidence>
<dbReference type="PANTHER" id="PTHR43581">
    <property type="entry name" value="ATP/GTP PHOSPHATASE"/>
    <property type="match status" value="1"/>
</dbReference>
<proteinExistence type="predicted"/>
<dbReference type="InterPro" id="IPR051396">
    <property type="entry name" value="Bact_Antivir_Def_Nuclease"/>
</dbReference>
<dbReference type="InterPro" id="IPR041685">
    <property type="entry name" value="AAA_GajA/Old/RecF-like"/>
</dbReference>
<dbReference type="Gene3D" id="3.40.50.300">
    <property type="entry name" value="P-loop containing nucleotide triphosphate hydrolases"/>
    <property type="match status" value="1"/>
</dbReference>
<dbReference type="InterPro" id="IPR027417">
    <property type="entry name" value="P-loop_NTPase"/>
</dbReference>
<dbReference type="STRING" id="128403.WA1_48365"/>
<dbReference type="SUPFAM" id="SSF52540">
    <property type="entry name" value="P-loop containing nucleoside triphosphate hydrolases"/>
    <property type="match status" value="1"/>
</dbReference>
<dbReference type="InterPro" id="IPR003593">
    <property type="entry name" value="AAA+_ATPase"/>
</dbReference>
<gene>
    <name evidence="2" type="ORF">WA1_48365</name>
</gene>
<keyword evidence="3" id="KW-1185">Reference proteome</keyword>
<dbReference type="CDD" id="cd00267">
    <property type="entry name" value="ABC_ATPase"/>
    <property type="match status" value="1"/>
</dbReference>
<sequence length="443" mass="51251">MHITDINTASPPLSVVRIEVERLFGRYTYILTRKDNSSQLDSSFIILYGDNGSGKTTILKLLFHLLSPKQKCDHHLFLAQTPFSRFSVVLANGTSIIATRTDSNLLGTFQIQILQGSYLFQEIVQIEAENRKTQDYEFYQHLTKLQLNLFLLDDDRRLKSDFFEEETRDYQPNSMKKFLFINPFFEDRTNITRETALKLSIARTEDWIREQALKGANQGVENIHSIYEDIIAQIFHDADKVYDDFPQSPQSMDILINELRSYESRSKEFSHFGLMSPLMTQKIVQILQVNTQINDSIIRNILKPYLDSIAARFNALQKTKDLLSLFENTINKFLHDKHLTLHIKDGMRIVTDTGEELSSEMLSSGEKQLLLLFCNTLTARDRATIFIIDEPEISLNIKWQRQLIRALLELTKDSQIQFIVATHSIELLSQYKTNVVKLANIGK</sequence>
<protein>
    <recommendedName>
        <fullName evidence="1">AAA+ ATPase domain-containing protein</fullName>
    </recommendedName>
</protein>
<dbReference type="AlphaFoldDB" id="A0A139WYG5"/>
<name>A0A139WYG5_9CYAN</name>
<dbReference type="PANTHER" id="PTHR43581:SF2">
    <property type="entry name" value="EXCINUCLEASE ATPASE SUBUNIT"/>
    <property type="match status" value="1"/>
</dbReference>
<dbReference type="SMART" id="SM00382">
    <property type="entry name" value="AAA"/>
    <property type="match status" value="1"/>
</dbReference>
<evidence type="ECO:0000259" key="1">
    <source>
        <dbReference type="SMART" id="SM00382"/>
    </source>
</evidence>
<dbReference type="Proteomes" id="UP000076925">
    <property type="component" value="Unassembled WGS sequence"/>
</dbReference>
<dbReference type="OrthoDB" id="9801813at2"/>
<comment type="caution">
    <text evidence="2">The sequence shown here is derived from an EMBL/GenBank/DDBJ whole genome shotgun (WGS) entry which is preliminary data.</text>
</comment>
<dbReference type="RefSeq" id="WP_017742431.1">
    <property type="nucleotide sequence ID" value="NZ_KQ976354.1"/>
</dbReference>
<accession>A0A139WYG5</accession>
<evidence type="ECO:0000313" key="3">
    <source>
        <dbReference type="Proteomes" id="UP000076925"/>
    </source>
</evidence>
<feature type="domain" description="AAA+ ATPase" evidence="1">
    <location>
        <begin position="41"/>
        <end position="442"/>
    </location>
</feature>
<dbReference type="Pfam" id="PF13175">
    <property type="entry name" value="AAA_15"/>
    <property type="match status" value="1"/>
</dbReference>
<reference evidence="2 3" key="1">
    <citation type="journal article" date="2013" name="Genome Biol. Evol.">
        <title>Genomes of Stigonematalean cyanobacteria (subsection V) and the evolution of oxygenic photosynthesis from prokaryotes to plastids.</title>
        <authorList>
            <person name="Dagan T."/>
            <person name="Roettger M."/>
            <person name="Stucken K."/>
            <person name="Landan G."/>
            <person name="Koch R."/>
            <person name="Major P."/>
            <person name="Gould S.B."/>
            <person name="Goremykin V.V."/>
            <person name="Rippka R."/>
            <person name="Tandeau de Marsac N."/>
            <person name="Gugger M."/>
            <person name="Lockhart P.J."/>
            <person name="Allen J.F."/>
            <person name="Brune I."/>
            <person name="Maus I."/>
            <person name="Puhler A."/>
            <person name="Martin W.F."/>
        </authorList>
    </citation>
    <scope>NUCLEOTIDE SEQUENCE [LARGE SCALE GENOMIC DNA]</scope>
    <source>
        <strain evidence="2 3">PCC 7110</strain>
    </source>
</reference>
<dbReference type="EMBL" id="ANNX02000047">
    <property type="protein sequence ID" value="KYC37422.1"/>
    <property type="molecule type" value="Genomic_DNA"/>
</dbReference>